<proteinExistence type="predicted"/>
<name>A0A512H859_9PROT</name>
<sequence>MAPEMSGSARFLPPKPAAGPQPTPRGPIAPPLPPMPEGPAPAAGPALSEAEEPLLLDSAFRQVGTSLRRALRAILTTHQGFATFALLLFLGAILAVLVTGWWRGAPFGVDQALGMLIVGYGALGGLVLFLVSLLVLHGVTVGMARMLRPRAVPRRHTPMGEKLFHLITFLASVWTGYTSYYGFQIVFFSPDEGWRYWAVPGLAGVIGATFVYTFWTTLLERMEMANVWQKLVLLLIIAPVGSSIIFGMSTATSVLGVGGDAAITYHLRVSVDALQRSLNEIRQVRDGEFDQLVPIARQISSRFERLATQEETQGTLTSAAGSGSVSVYLHDLSQVATSIADHLEASHREEITEIAAINDTLRRLRESLADRGRAFRAQYETLIRDLNAVQGRIGGVVASSPTDYFRFQIGTMREIRPLTADSVNRLFAASQQTVVANLQNEKNATLDEIMVTLNSMATHNTLSVPPFAPMHDLEAILVYWRQIWLSWAIAIATDMGPLLWILVAAVMPTGAYLVTVHDEERKAGFNFLDDDGEI</sequence>
<feature type="transmembrane region" description="Helical" evidence="2">
    <location>
        <begin position="81"/>
        <end position="102"/>
    </location>
</feature>
<reference evidence="3 4" key="1">
    <citation type="submission" date="2019-07" db="EMBL/GenBank/DDBJ databases">
        <title>Whole genome shotgun sequence of Rhodospirillum oryzae NBRC 107573.</title>
        <authorList>
            <person name="Hosoyama A."/>
            <person name="Uohara A."/>
            <person name="Ohji S."/>
            <person name="Ichikawa N."/>
        </authorList>
    </citation>
    <scope>NUCLEOTIDE SEQUENCE [LARGE SCALE GENOMIC DNA]</scope>
    <source>
        <strain evidence="3 4">NBRC 107573</strain>
    </source>
</reference>
<organism evidence="3 4">
    <name type="scientific">Pararhodospirillum oryzae</name>
    <dbReference type="NCBI Taxonomy" id="478448"/>
    <lineage>
        <taxon>Bacteria</taxon>
        <taxon>Pseudomonadati</taxon>
        <taxon>Pseudomonadota</taxon>
        <taxon>Alphaproteobacteria</taxon>
        <taxon>Rhodospirillales</taxon>
        <taxon>Rhodospirillaceae</taxon>
        <taxon>Pararhodospirillum</taxon>
    </lineage>
</organism>
<gene>
    <name evidence="3" type="ORF">ROR02_17640</name>
</gene>
<dbReference type="EMBL" id="BJZO01000042">
    <property type="protein sequence ID" value="GEO81633.1"/>
    <property type="molecule type" value="Genomic_DNA"/>
</dbReference>
<feature type="transmembrane region" description="Helical" evidence="2">
    <location>
        <begin position="194"/>
        <end position="215"/>
    </location>
</feature>
<keyword evidence="4" id="KW-1185">Reference proteome</keyword>
<dbReference type="Proteomes" id="UP000321567">
    <property type="component" value="Unassembled WGS sequence"/>
</dbReference>
<protein>
    <submittedName>
        <fullName evidence="3">Uncharacterized protein</fullName>
    </submittedName>
</protein>
<evidence type="ECO:0000256" key="1">
    <source>
        <dbReference type="SAM" id="MobiDB-lite"/>
    </source>
</evidence>
<keyword evidence="2" id="KW-0812">Transmembrane</keyword>
<evidence type="ECO:0000313" key="3">
    <source>
        <dbReference type="EMBL" id="GEO81633.1"/>
    </source>
</evidence>
<dbReference type="AlphaFoldDB" id="A0A512H859"/>
<feature type="transmembrane region" description="Helical" evidence="2">
    <location>
        <begin position="227"/>
        <end position="248"/>
    </location>
</feature>
<accession>A0A512H859</accession>
<keyword evidence="2" id="KW-1133">Transmembrane helix</keyword>
<evidence type="ECO:0000256" key="2">
    <source>
        <dbReference type="SAM" id="Phobius"/>
    </source>
</evidence>
<feature type="transmembrane region" description="Helical" evidence="2">
    <location>
        <begin position="114"/>
        <end position="142"/>
    </location>
</feature>
<evidence type="ECO:0000313" key="4">
    <source>
        <dbReference type="Proteomes" id="UP000321567"/>
    </source>
</evidence>
<feature type="region of interest" description="Disordered" evidence="1">
    <location>
        <begin position="1"/>
        <end position="46"/>
    </location>
</feature>
<keyword evidence="2" id="KW-0472">Membrane</keyword>
<feature type="compositionally biased region" description="Pro residues" evidence="1">
    <location>
        <begin position="13"/>
        <end position="39"/>
    </location>
</feature>
<feature type="transmembrane region" description="Helical" evidence="2">
    <location>
        <begin position="163"/>
        <end position="182"/>
    </location>
</feature>
<comment type="caution">
    <text evidence="3">The sequence shown here is derived from an EMBL/GenBank/DDBJ whole genome shotgun (WGS) entry which is preliminary data.</text>
</comment>